<dbReference type="AlphaFoldDB" id="A0A6N8DI57"/>
<gene>
    <name evidence="5" type="ORF">GJ654_02750</name>
</gene>
<dbReference type="InterPro" id="IPR029052">
    <property type="entry name" value="Metallo-depent_PP-like"/>
</dbReference>
<evidence type="ECO:0000259" key="4">
    <source>
        <dbReference type="Pfam" id="PF02872"/>
    </source>
</evidence>
<protein>
    <submittedName>
        <fullName evidence="5">Bifunctional metallophosphatase/5'-nucleotidase</fullName>
    </submittedName>
</protein>
<keyword evidence="2" id="KW-0547">Nucleotide-binding</keyword>
<dbReference type="PRINTS" id="PR01607">
    <property type="entry name" value="APYRASEFAMLY"/>
</dbReference>
<evidence type="ECO:0000256" key="2">
    <source>
        <dbReference type="RuleBase" id="RU362119"/>
    </source>
</evidence>
<proteinExistence type="inferred from homology"/>
<dbReference type="InterPro" id="IPR036907">
    <property type="entry name" value="5'-Nucleotdase_C_sf"/>
</dbReference>
<feature type="domain" description="5'-Nucleotidase C-terminal" evidence="4">
    <location>
        <begin position="313"/>
        <end position="458"/>
    </location>
</feature>
<dbReference type="RefSeq" id="WP_155444581.1">
    <property type="nucleotide sequence ID" value="NZ_JAOQNR010000002.1"/>
</dbReference>
<dbReference type="Pfam" id="PF00149">
    <property type="entry name" value="Metallophos"/>
    <property type="match status" value="1"/>
</dbReference>
<dbReference type="GO" id="GO:0000166">
    <property type="term" value="F:nucleotide binding"/>
    <property type="evidence" value="ECO:0007669"/>
    <property type="project" value="UniProtKB-KW"/>
</dbReference>
<reference evidence="5 6" key="1">
    <citation type="submission" date="2019-11" db="EMBL/GenBank/DDBJ databases">
        <title>Whole-genome sequence of a Rhodoblastus acidophilus DSM 142.</title>
        <authorList>
            <person name="Kyndt J.A."/>
            <person name="Meyer T.E."/>
        </authorList>
    </citation>
    <scope>NUCLEOTIDE SEQUENCE [LARGE SCALE GENOMIC DNA]</scope>
    <source>
        <strain evidence="5 6">DSM 142</strain>
    </source>
</reference>
<dbReference type="Gene3D" id="3.60.21.10">
    <property type="match status" value="1"/>
</dbReference>
<dbReference type="PANTHER" id="PTHR11575:SF24">
    <property type="entry name" value="5'-NUCLEOTIDASE"/>
    <property type="match status" value="1"/>
</dbReference>
<keyword evidence="1 2" id="KW-0732">Signal</keyword>
<feature type="signal peptide" evidence="2">
    <location>
        <begin position="1"/>
        <end position="19"/>
    </location>
</feature>
<evidence type="ECO:0000259" key="3">
    <source>
        <dbReference type="Pfam" id="PF00149"/>
    </source>
</evidence>
<dbReference type="Pfam" id="PF02872">
    <property type="entry name" value="5_nucleotid_C"/>
    <property type="match status" value="1"/>
</dbReference>
<dbReference type="OrthoDB" id="9803927at2"/>
<dbReference type="SUPFAM" id="SSF56300">
    <property type="entry name" value="Metallo-dependent phosphatases"/>
    <property type="match status" value="1"/>
</dbReference>
<dbReference type="PANTHER" id="PTHR11575">
    <property type="entry name" value="5'-NUCLEOTIDASE-RELATED"/>
    <property type="match status" value="1"/>
</dbReference>
<evidence type="ECO:0000256" key="1">
    <source>
        <dbReference type="ARBA" id="ARBA00022729"/>
    </source>
</evidence>
<accession>A0A6N8DI57</accession>
<dbReference type="SUPFAM" id="SSF55816">
    <property type="entry name" value="5'-nucleotidase (syn. UDP-sugar hydrolase), C-terminal domain"/>
    <property type="match status" value="1"/>
</dbReference>
<comment type="caution">
    <text evidence="5">The sequence shown here is derived from an EMBL/GenBank/DDBJ whole genome shotgun (WGS) entry which is preliminary data.</text>
</comment>
<evidence type="ECO:0000313" key="6">
    <source>
        <dbReference type="Proteomes" id="UP000439113"/>
    </source>
</evidence>
<sequence>MKLATASLLGLLALFPSHAAWAGKTDITLLLVCDTYSMGALDGRGGYAKIASVASAERARHQNLLFIHAGDAYSPTLMSGFDQGDNVVDLLNLLKPDLFVPGNHEYDFGPKAFRRHVAESHFPILAANLSEADGAPVKGVGTSKLLSFGEVKIGVVGLTAQDSPQKSTPGDLRFADTVETLKTEAARLRAEGADLIVAVAHADRDIDRKIVESRAADVLLSGDDHDLWLEYDGRTVAAEAKQDGEFLIAIDLSVDVTAGDRRKVAWRPNFRIIDTVATEPDAALARRVAEYDLVLSKELDVPLGVTRTAFDSRSITVRGGEAAIGDLFADAIRASTGADVALLNGGSFRAGKSYAAGEAITRRDVLTELPFGNKTLVLEMSGRDLREALEFGFSNLEKVSGAFPQVSGLTLVVDRAAPPGARLSSIKVGAEELDDSKRYKVATNDFLYRGGDGYTMLAKARLLVDARSAKLIANDVMVFLRAQGEVAPAVSGRISLR</sequence>
<keyword evidence="2" id="KW-0378">Hydrolase</keyword>
<dbReference type="InterPro" id="IPR006179">
    <property type="entry name" value="5_nucleotidase/apyrase"/>
</dbReference>
<dbReference type="Proteomes" id="UP000439113">
    <property type="component" value="Unassembled WGS sequence"/>
</dbReference>
<evidence type="ECO:0000313" key="5">
    <source>
        <dbReference type="EMBL" id="MTV29908.1"/>
    </source>
</evidence>
<dbReference type="InterPro" id="IPR008334">
    <property type="entry name" value="5'-Nucleotdase_C"/>
</dbReference>
<feature type="chain" id="PRO_5027162748" evidence="2">
    <location>
        <begin position="20"/>
        <end position="497"/>
    </location>
</feature>
<feature type="domain" description="Calcineurin-like phosphoesterase" evidence="3">
    <location>
        <begin position="34"/>
        <end position="225"/>
    </location>
</feature>
<dbReference type="GO" id="GO:0016787">
    <property type="term" value="F:hydrolase activity"/>
    <property type="evidence" value="ECO:0007669"/>
    <property type="project" value="UniProtKB-KW"/>
</dbReference>
<name>A0A6N8DI57_RHOAC</name>
<dbReference type="Gene3D" id="3.90.780.10">
    <property type="entry name" value="5'-Nucleotidase, C-terminal domain"/>
    <property type="match status" value="1"/>
</dbReference>
<organism evidence="5 6">
    <name type="scientific">Rhodoblastus acidophilus</name>
    <name type="common">Rhodopseudomonas acidophila</name>
    <dbReference type="NCBI Taxonomy" id="1074"/>
    <lineage>
        <taxon>Bacteria</taxon>
        <taxon>Pseudomonadati</taxon>
        <taxon>Pseudomonadota</taxon>
        <taxon>Alphaproteobacteria</taxon>
        <taxon>Hyphomicrobiales</taxon>
        <taxon>Rhodoblastaceae</taxon>
        <taxon>Rhodoblastus</taxon>
    </lineage>
</organism>
<dbReference type="InterPro" id="IPR004843">
    <property type="entry name" value="Calcineurin-like_PHP"/>
</dbReference>
<comment type="similarity">
    <text evidence="2">Belongs to the 5'-nucleotidase family.</text>
</comment>
<dbReference type="EMBL" id="WNKS01000002">
    <property type="protein sequence ID" value="MTV29908.1"/>
    <property type="molecule type" value="Genomic_DNA"/>
</dbReference>
<dbReference type="GO" id="GO:0009166">
    <property type="term" value="P:nucleotide catabolic process"/>
    <property type="evidence" value="ECO:0007669"/>
    <property type="project" value="InterPro"/>
</dbReference>